<sequence>MTLEESIEAFYEAFRGVPKPRRISGCECCIAQEELDALLSVPLRQVDVGKLCSYASSTLLTVGSVADYLYLLPRIMELTCLDADWWVDMEITGRAIAETNPLEWPAKRLAALQNLLHAAINHQMVTEGLGWEIDDWICAIAKMGLDPKPYLQQLESSSSAVLSFYDQNASHLTQRKLGNAFWEPGEKGHDAVVAWFFSPTVSEIIFEAYGVRLASDKLGSG</sequence>
<organism evidence="1">
    <name type="scientific">Oceaniferula spumae</name>
    <dbReference type="NCBI Taxonomy" id="2979115"/>
    <lineage>
        <taxon>Bacteria</taxon>
        <taxon>Pseudomonadati</taxon>
        <taxon>Verrucomicrobiota</taxon>
        <taxon>Verrucomicrobiia</taxon>
        <taxon>Verrucomicrobiales</taxon>
        <taxon>Verrucomicrobiaceae</taxon>
        <taxon>Oceaniferula</taxon>
    </lineage>
</organism>
<protein>
    <submittedName>
        <fullName evidence="1">Uncharacterized protein</fullName>
    </submittedName>
</protein>
<reference evidence="1" key="1">
    <citation type="submission" date="2024-07" db="EMBL/GenBank/DDBJ databases">
        <title>Complete genome sequence of Verrucomicrobiaceae bacterium NT6N.</title>
        <authorList>
            <person name="Huang C."/>
            <person name="Takami H."/>
            <person name="Hamasaki K."/>
        </authorList>
    </citation>
    <scope>NUCLEOTIDE SEQUENCE</scope>
    <source>
        <strain evidence="1">NT6N</strain>
    </source>
</reference>
<evidence type="ECO:0000313" key="1">
    <source>
        <dbReference type="EMBL" id="BDS08830.1"/>
    </source>
</evidence>
<accession>A0AAT9FS23</accession>
<name>A0AAT9FS23_9BACT</name>
<gene>
    <name evidence="1" type="ORF">NT6N_38700</name>
</gene>
<dbReference type="EMBL" id="AP026866">
    <property type="protein sequence ID" value="BDS08830.1"/>
    <property type="molecule type" value="Genomic_DNA"/>
</dbReference>
<dbReference type="KEGG" id="osu:NT6N_38700"/>
<dbReference type="AlphaFoldDB" id="A0AAT9FS23"/>
<proteinExistence type="predicted"/>